<accession>R4WI16</accession>
<organism evidence="2">
    <name type="scientific">Riptortus pedestris</name>
    <name type="common">Bean bug</name>
    <dbReference type="NCBI Taxonomy" id="329032"/>
    <lineage>
        <taxon>Eukaryota</taxon>
        <taxon>Metazoa</taxon>
        <taxon>Ecdysozoa</taxon>
        <taxon>Arthropoda</taxon>
        <taxon>Hexapoda</taxon>
        <taxon>Insecta</taxon>
        <taxon>Pterygota</taxon>
        <taxon>Neoptera</taxon>
        <taxon>Paraneoptera</taxon>
        <taxon>Hemiptera</taxon>
        <taxon>Heteroptera</taxon>
        <taxon>Panheteroptera</taxon>
        <taxon>Pentatomomorpha</taxon>
        <taxon>Coreoidea</taxon>
        <taxon>Alydidae</taxon>
        <taxon>Riptortus</taxon>
    </lineage>
</organism>
<evidence type="ECO:0000256" key="1">
    <source>
        <dbReference type="SAM" id="SignalP"/>
    </source>
</evidence>
<protein>
    <submittedName>
        <fullName evidence="2">Uncharacterized protein</fullName>
    </submittedName>
</protein>
<name>R4WI16_RIPPE</name>
<feature type="chain" id="PRO_5004380843" evidence="1">
    <location>
        <begin position="20"/>
        <end position="570"/>
    </location>
</feature>
<sequence>MHVLGYTLFGFLLVQAILGSKFKKETNHIETFAIPATPALDINSGLEADPPFSTPSIPAIKLTPEEEQELKQYVKFGKIGYDQKFGFSIPAIPALRVLPEEYQALDNSFPTRHGSFSPKIKASNIGAYNERDFAFSFPALPAMELTPDEINKLQNHYGELKKFKGDRSATYSTSANPDRDVNANTQNVGEKEHFAIPAIPALSIPPEELQVLSSAQFESDNVFSIPAIPALRVSPEESQLLSEAQFENNGVFSIPAIPALRITPEELQLLSEAQFENNDAFSVPAIPALRITPEESQLLSEAQLENNDAFSIPAIPARRITPEESQHLSDAQFKQDHFFSIPVIPALKVSAEEQVLLNKAQSELSDAILSTPAWNTYTQASTLGSDEPFAIPAIPAMQMTEEELHLLNIAQFPYNDNVRAMPNYFIDTYSLDENEPFAIPAIPALTLGEEPENEDSGIYLGADTKRCMNMILSLQKIPRMIRFTFDASINVTHIGLPLLKQILECSKGDFMETMVCLGEKEAEIKDFVLLFDKQMKPHVVALHEQLLATREELFACLQINQPNHALSKFL</sequence>
<feature type="signal peptide" evidence="1">
    <location>
        <begin position="1"/>
        <end position="19"/>
    </location>
</feature>
<reference evidence="2" key="1">
    <citation type="journal article" date="2013" name="PLoS ONE">
        <title>Gene expression in gut symbiotic organ of stinkbug affected by extracellular bacterial symbiont.</title>
        <authorList>
            <person name="Futahashi R."/>
            <person name="Tanaka K."/>
            <person name="Tanahashi M."/>
            <person name="Nikoh N."/>
            <person name="Kikuchi Y."/>
            <person name="Lee B.L."/>
            <person name="Fukatsu T."/>
        </authorList>
    </citation>
    <scope>NUCLEOTIDE SEQUENCE</scope>
    <source>
        <tissue evidence="2">Midgut</tissue>
    </source>
</reference>
<evidence type="ECO:0000313" key="2">
    <source>
        <dbReference type="EMBL" id="BAN20220.1"/>
    </source>
</evidence>
<dbReference type="EMBL" id="AK417005">
    <property type="protein sequence ID" value="BAN20220.1"/>
    <property type="molecule type" value="mRNA"/>
</dbReference>
<dbReference type="AlphaFoldDB" id="R4WI16"/>
<keyword evidence="1" id="KW-0732">Signal</keyword>
<proteinExistence type="evidence at transcript level"/>